<evidence type="ECO:0000313" key="2">
    <source>
        <dbReference type="EMBL" id="CAH7685192.1"/>
    </source>
</evidence>
<gene>
    <name evidence="2" type="ORF">PPACK8108_LOCUS19675</name>
</gene>
<dbReference type="EMBL" id="CALTRL010005713">
    <property type="protein sequence ID" value="CAH7685192.1"/>
    <property type="molecule type" value="Genomic_DNA"/>
</dbReference>
<dbReference type="AlphaFoldDB" id="A0AAV0BD29"/>
<accession>A0AAV0BD29</accession>
<organism evidence="2 3">
    <name type="scientific">Phakopsora pachyrhizi</name>
    <name type="common">Asian soybean rust disease fungus</name>
    <dbReference type="NCBI Taxonomy" id="170000"/>
    <lineage>
        <taxon>Eukaryota</taxon>
        <taxon>Fungi</taxon>
        <taxon>Dikarya</taxon>
        <taxon>Basidiomycota</taxon>
        <taxon>Pucciniomycotina</taxon>
        <taxon>Pucciniomycetes</taxon>
        <taxon>Pucciniales</taxon>
        <taxon>Phakopsoraceae</taxon>
        <taxon>Phakopsora</taxon>
    </lineage>
</organism>
<sequence length="184" mass="20034">MAIESLKVRSLAKQQAIDQKTFSYIAPLLSQVIRKQGMGLDSSQVEEVVEQIALVADIMSFLAAKAAKNCLSVIGGYPQLIKAATTGLISICSALAPDSSDAYICALLSGFLHPEAQARYAAFQAAQPLDMTDIKWLSELWTICHDKDERNASLALDLWVENGFSIPPDCLNSLLLLLGEHFLH</sequence>
<proteinExistence type="predicted"/>
<protein>
    <recommendedName>
        <fullName evidence="1">GCN1-like HEAT repeats domain-containing protein</fullName>
    </recommendedName>
</protein>
<reference evidence="2" key="1">
    <citation type="submission" date="2022-06" db="EMBL/GenBank/DDBJ databases">
        <authorList>
            <consortium name="SYNGENTA / RWTH Aachen University"/>
        </authorList>
    </citation>
    <scope>NUCLEOTIDE SEQUENCE</scope>
</reference>
<keyword evidence="3" id="KW-1185">Reference proteome</keyword>
<dbReference type="Pfam" id="PF24916">
    <property type="entry name" value="HEAT_GCN1_fung"/>
    <property type="match status" value="1"/>
</dbReference>
<dbReference type="Proteomes" id="UP001153365">
    <property type="component" value="Unassembled WGS sequence"/>
</dbReference>
<feature type="domain" description="GCN1-like HEAT repeats" evidence="1">
    <location>
        <begin position="7"/>
        <end position="67"/>
    </location>
</feature>
<evidence type="ECO:0000313" key="3">
    <source>
        <dbReference type="Proteomes" id="UP001153365"/>
    </source>
</evidence>
<dbReference type="InterPro" id="IPR056809">
    <property type="entry name" value="HEAT_GCN1_fung"/>
</dbReference>
<comment type="caution">
    <text evidence="2">The sequence shown here is derived from an EMBL/GenBank/DDBJ whole genome shotgun (WGS) entry which is preliminary data.</text>
</comment>
<name>A0AAV0BD29_PHAPC</name>
<evidence type="ECO:0000259" key="1">
    <source>
        <dbReference type="Pfam" id="PF24916"/>
    </source>
</evidence>